<accession>A0A7S4G826</accession>
<dbReference type="EMBL" id="HBJA01114328">
    <property type="protein sequence ID" value="CAE0828123.1"/>
    <property type="molecule type" value="Transcribed_RNA"/>
</dbReference>
<evidence type="ECO:0000313" key="1">
    <source>
        <dbReference type="EMBL" id="CAE0828123.1"/>
    </source>
</evidence>
<proteinExistence type="predicted"/>
<organism evidence="1">
    <name type="scientific">Eutreptiella gymnastica</name>
    <dbReference type="NCBI Taxonomy" id="73025"/>
    <lineage>
        <taxon>Eukaryota</taxon>
        <taxon>Discoba</taxon>
        <taxon>Euglenozoa</taxon>
        <taxon>Euglenida</taxon>
        <taxon>Spirocuta</taxon>
        <taxon>Euglenophyceae</taxon>
        <taxon>Eutreptiales</taxon>
        <taxon>Eutreptiaceae</taxon>
        <taxon>Eutreptiella</taxon>
    </lineage>
</organism>
<sequence>MADWNGLTYCNSGYRLGCHLGPGSSTRLGSNFGWGLVTGMAGSLQILQQAIYPRDMLRKVFGCPVLARLHVSVVQASYFLCGCSGMSKPRALEQGIAGFFKCCNTKASLTYPIQNLQT</sequence>
<gene>
    <name evidence="1" type="ORF">EGYM00163_LOCUS39392</name>
</gene>
<reference evidence="1" key="1">
    <citation type="submission" date="2021-01" db="EMBL/GenBank/DDBJ databases">
        <authorList>
            <person name="Corre E."/>
            <person name="Pelletier E."/>
            <person name="Niang G."/>
            <person name="Scheremetjew M."/>
            <person name="Finn R."/>
            <person name="Kale V."/>
            <person name="Holt S."/>
            <person name="Cochrane G."/>
            <person name="Meng A."/>
            <person name="Brown T."/>
            <person name="Cohen L."/>
        </authorList>
    </citation>
    <scope>NUCLEOTIDE SEQUENCE</scope>
    <source>
        <strain evidence="1">CCMP1594</strain>
    </source>
</reference>
<name>A0A7S4G826_9EUGL</name>
<dbReference type="AlphaFoldDB" id="A0A7S4G826"/>
<protein>
    <submittedName>
        <fullName evidence="1">Uncharacterized protein</fullName>
    </submittedName>
</protein>